<dbReference type="InterPro" id="IPR036465">
    <property type="entry name" value="vWFA_dom_sf"/>
</dbReference>
<feature type="region of interest" description="Disordered" evidence="6">
    <location>
        <begin position="1565"/>
        <end position="1613"/>
    </location>
</feature>
<keyword evidence="4" id="KW-0677">Repeat</keyword>
<keyword evidence="10" id="KW-1185">Reference proteome</keyword>
<evidence type="ECO:0000259" key="8">
    <source>
        <dbReference type="PROSITE" id="PS50234"/>
    </source>
</evidence>
<sequence length="1613" mass="177789">MKGRTALLFSIIIAACSCGITAQTIGECENATKADIVFLVDGSSSISPESFEEARGFLRNLIRAFDIGPDKVQIGLAQYSETPYKEFLLKDHTDKRSLLGALERVSHRKGGTETGKALNFILQQYFTKEAGSRVGQRVPQIAVVITDGESADKVAIPAQNLRQHGVIVFAIGVGEANQKELRSIANWPPSRFVLSTDSYQALQRMTEVVLRTVCVSVALADQYADIFFLVDSNMPSAQFNVFRSELIRTINQLNVGATTYRVGLAQYSEGVSVELLLNAAKTKQETLSALRRFRLRPQPNQQRNLGNALRYARTQFFTSEAGGRAKQGSRQFLVVVSGSTSDDLVAREARLTKSAEITIVGMNAGTSRDELERFASTGYIFDSPRLFIFLNILTCLRSRWVKLTIYTSFTDCKGANVADIVFIVDESGSIGNENFQSMRSFLRSIVSGLNVSESRVRIGIVTYNTDATAQTYLNSLKTKADVLQFINILPYRGGGTNTGAALNFTREQIFTEEGGSRKGVQKVAVVITDGQSQDSVTEAAALFHQTGVSVYAVGIKDANETELIQIASYPPSSHVFNLMNFAELKPLKQKLQKTLCTNIIHEAVGTGKEDIKKGLKLCVCDEADIFFLIDDSESITEGAFNDMKKFILEVIKPFHIGPHNIRVGLVKYTHTQTLEFDLSDYTDKKSLETAVKGIVHKGGGTETGKALSFMKPFFERARAAPVPKYLIVITDGNSTDPVEDPAEELRRQGVKTFVVGVKGSYRPQLEEIAGDPSRIFEVSNFEALKSIKYPVMSEICIEDACKDVSFDVIFLTDSSETIRKDDYKIIKDFMKSVISKSNVGQNDVRVGVMQFSTGQKLEFSLSQYYRKEDMLQAVEEMEQINEGTLTGKALTEVSKYFDATRGGRPELKQRLVVITDGDAKDEVARPAKALRDKGVVIYAIGVGEATSTQLEGITGSKDNVLISSNFDAMKALDRELILKLCKEGKNKCKKTTKADIIFLTDGSTSIEENDFISMKTFMNSIVNITTVGKDLTQFGLILYADEPKLVFTLKEHNSKQEVFAGIEKALQPTGDTYTSKALQYTLQYFSSTHGGRKASNVPQILMVITDGEATDPHQLKQSSDKLREAGVEVFSIAVESANKEEQRKELEIMAGDSSRVFSVNSFKDLETLYKNISPVLCNSTKPDCKAGDVVFLLDRSGSITPGNYTIMKDFTKSLVKSFNISKEYMHCGILQFSDNPHDEFYLNKYFTQSEVINHIDTMKYTAGNTYLGKALIRTKNYFDPSQGSRRNQNIPQNLVVITDGDSHDEVDEAAEELRALGITVFAIAIGDVHDLQLLQITGTPERLFPVKNFEFATPIPLPLVNCTIDIAIGFDISQRTGERMINGHNKLKIFLPEIVHYISSVPALCCTGSKPVKTKIAFQVVDRDGKKLYDTNFDDYKPDVVDKILSLQVSRPSYFNTALLNSFRDKFKAESSAVVKVLLMFSDGLDGNVTKLETDSRQLQLSGVSALLVVALEGAHRPAELQMVEFGRGFDHTLRLSIGMPNVGSTILKQIDTVSHRECCKVPCKCSGPEGPRGSPGTQGSKVSDNLYGDRGPPGPSGLQGIQGCPGTSGQKV</sequence>
<dbReference type="SUPFAM" id="SSF53300">
    <property type="entry name" value="vWA-like"/>
    <property type="match status" value="8"/>
</dbReference>
<feature type="domain" description="VWFA" evidence="8">
    <location>
        <begin position="807"/>
        <end position="980"/>
    </location>
</feature>
<dbReference type="FunFam" id="3.40.50.410:FF:000004">
    <property type="entry name" value="collagen alpha-6(VI) chain"/>
    <property type="match status" value="6"/>
</dbReference>
<evidence type="ECO:0000256" key="1">
    <source>
        <dbReference type="ARBA" id="ARBA00004613"/>
    </source>
</evidence>
<reference evidence="9" key="3">
    <citation type="submission" date="2025-09" db="UniProtKB">
        <authorList>
            <consortium name="Ensembl"/>
        </authorList>
    </citation>
    <scope>IDENTIFICATION</scope>
</reference>
<evidence type="ECO:0000256" key="6">
    <source>
        <dbReference type="SAM" id="MobiDB-lite"/>
    </source>
</evidence>
<evidence type="ECO:0000256" key="2">
    <source>
        <dbReference type="ARBA" id="ARBA00022525"/>
    </source>
</evidence>
<dbReference type="Proteomes" id="UP000265040">
    <property type="component" value="Chromosome 16"/>
</dbReference>
<feature type="domain" description="VWFA" evidence="8">
    <location>
        <begin position="35"/>
        <end position="209"/>
    </location>
</feature>
<dbReference type="GeneTree" id="ENSGT00940000155619"/>
<dbReference type="Pfam" id="PF00092">
    <property type="entry name" value="VWA"/>
    <property type="match status" value="7"/>
</dbReference>
<feature type="chain" id="PRO_5043557512" evidence="7">
    <location>
        <begin position="23"/>
        <end position="1613"/>
    </location>
</feature>
<evidence type="ECO:0000256" key="3">
    <source>
        <dbReference type="ARBA" id="ARBA00022729"/>
    </source>
</evidence>
<dbReference type="InterPro" id="IPR002035">
    <property type="entry name" value="VWF_A"/>
</dbReference>
<feature type="domain" description="VWFA" evidence="8">
    <location>
        <begin position="225"/>
        <end position="409"/>
    </location>
</feature>
<protein>
    <submittedName>
        <fullName evidence="9">Collagen type VI alpha 6 chain</fullName>
    </submittedName>
</protein>
<feature type="domain" description="VWFA" evidence="8">
    <location>
        <begin position="995"/>
        <end position="1172"/>
    </location>
</feature>
<feature type="signal peptide" evidence="7">
    <location>
        <begin position="1"/>
        <end position="22"/>
    </location>
</feature>
<keyword evidence="5" id="KW-0325">Glycoprotein</keyword>
<evidence type="ECO:0000256" key="4">
    <source>
        <dbReference type="ARBA" id="ARBA00022737"/>
    </source>
</evidence>
<feature type="domain" description="VWFA" evidence="8">
    <location>
        <begin position="624"/>
        <end position="795"/>
    </location>
</feature>
<dbReference type="Ensembl" id="ENSATET00000081636.1">
    <property type="protein sequence ID" value="ENSATEP00000076453.1"/>
    <property type="gene ID" value="ENSATEG00000019024.3"/>
</dbReference>
<dbReference type="CDD" id="cd01450">
    <property type="entry name" value="vWFA_subfamily_ECM"/>
    <property type="match status" value="1"/>
</dbReference>
<feature type="domain" description="VWFA" evidence="8">
    <location>
        <begin position="419"/>
        <end position="591"/>
    </location>
</feature>
<dbReference type="PRINTS" id="PR00453">
    <property type="entry name" value="VWFADOMAIN"/>
</dbReference>
<feature type="domain" description="VWFA" evidence="8">
    <location>
        <begin position="1188"/>
        <end position="1364"/>
    </location>
</feature>
<name>A0AAQ6IRR1_ANATE</name>
<evidence type="ECO:0000256" key="7">
    <source>
        <dbReference type="SAM" id="SignalP"/>
    </source>
</evidence>
<reference evidence="9 10" key="1">
    <citation type="submission" date="2021-04" db="EMBL/GenBank/DDBJ databases">
        <authorList>
            <consortium name="Wellcome Sanger Institute Data Sharing"/>
        </authorList>
    </citation>
    <scope>NUCLEOTIDE SEQUENCE [LARGE SCALE GENOMIC DNA]</scope>
</reference>
<organism evidence="9 10">
    <name type="scientific">Anabas testudineus</name>
    <name type="common">Climbing perch</name>
    <name type="synonym">Anthias testudineus</name>
    <dbReference type="NCBI Taxonomy" id="64144"/>
    <lineage>
        <taxon>Eukaryota</taxon>
        <taxon>Metazoa</taxon>
        <taxon>Chordata</taxon>
        <taxon>Craniata</taxon>
        <taxon>Vertebrata</taxon>
        <taxon>Euteleostomi</taxon>
        <taxon>Actinopterygii</taxon>
        <taxon>Neopterygii</taxon>
        <taxon>Teleostei</taxon>
        <taxon>Neoteleostei</taxon>
        <taxon>Acanthomorphata</taxon>
        <taxon>Anabantaria</taxon>
        <taxon>Anabantiformes</taxon>
        <taxon>Anabantoidei</taxon>
        <taxon>Anabantidae</taxon>
        <taxon>Anabas</taxon>
    </lineage>
</organism>
<dbReference type="PROSITE" id="PS51257">
    <property type="entry name" value="PROKAR_LIPOPROTEIN"/>
    <property type="match status" value="1"/>
</dbReference>
<gene>
    <name evidence="9" type="primary">COL6A6</name>
</gene>
<reference evidence="9" key="2">
    <citation type="submission" date="2025-08" db="UniProtKB">
        <authorList>
            <consortium name="Ensembl"/>
        </authorList>
    </citation>
    <scope>IDENTIFICATION</scope>
</reference>
<evidence type="ECO:0000313" key="10">
    <source>
        <dbReference type="Proteomes" id="UP000265040"/>
    </source>
</evidence>
<dbReference type="InterPro" id="IPR050525">
    <property type="entry name" value="ECM_Assembly_Org"/>
</dbReference>
<evidence type="ECO:0000256" key="5">
    <source>
        <dbReference type="ARBA" id="ARBA00023180"/>
    </source>
</evidence>
<dbReference type="PANTHER" id="PTHR24020:SF86">
    <property type="entry name" value="COLLAGEN, TYPE VI, ALPHA 4"/>
    <property type="match status" value="1"/>
</dbReference>
<dbReference type="PROSITE" id="PS50234">
    <property type="entry name" value="VWFA"/>
    <property type="match status" value="7"/>
</dbReference>
<keyword evidence="2" id="KW-0964">Secreted</keyword>
<dbReference type="GO" id="GO:0005615">
    <property type="term" value="C:extracellular space"/>
    <property type="evidence" value="ECO:0007669"/>
    <property type="project" value="TreeGrafter"/>
</dbReference>
<keyword evidence="3 7" id="KW-0732">Signal</keyword>
<accession>A0AAQ6IRR1</accession>
<comment type="subcellular location">
    <subcellularLocation>
        <location evidence="1">Secreted</location>
    </subcellularLocation>
</comment>
<dbReference type="Gene3D" id="3.40.50.410">
    <property type="entry name" value="von Willebrand factor, type A domain"/>
    <property type="match status" value="7"/>
</dbReference>
<dbReference type="CDD" id="cd01472">
    <property type="entry name" value="vWA_collagen"/>
    <property type="match status" value="4"/>
</dbReference>
<dbReference type="SMART" id="SM00327">
    <property type="entry name" value="VWA"/>
    <property type="match status" value="8"/>
</dbReference>
<dbReference type="PANTHER" id="PTHR24020">
    <property type="entry name" value="COLLAGEN ALPHA"/>
    <property type="match status" value="1"/>
</dbReference>
<proteinExistence type="predicted"/>
<evidence type="ECO:0000313" key="9">
    <source>
        <dbReference type="Ensembl" id="ENSATEP00000076453.1"/>
    </source>
</evidence>